<organism evidence="2 3">
    <name type="scientific">Portunus trituberculatus</name>
    <name type="common">Swimming crab</name>
    <name type="synonym">Neptunus trituberculatus</name>
    <dbReference type="NCBI Taxonomy" id="210409"/>
    <lineage>
        <taxon>Eukaryota</taxon>
        <taxon>Metazoa</taxon>
        <taxon>Ecdysozoa</taxon>
        <taxon>Arthropoda</taxon>
        <taxon>Crustacea</taxon>
        <taxon>Multicrustacea</taxon>
        <taxon>Malacostraca</taxon>
        <taxon>Eumalacostraca</taxon>
        <taxon>Eucarida</taxon>
        <taxon>Decapoda</taxon>
        <taxon>Pleocyemata</taxon>
        <taxon>Brachyura</taxon>
        <taxon>Eubrachyura</taxon>
        <taxon>Portunoidea</taxon>
        <taxon>Portunidae</taxon>
        <taxon>Portuninae</taxon>
        <taxon>Portunus</taxon>
    </lineage>
</organism>
<evidence type="ECO:0000256" key="1">
    <source>
        <dbReference type="SAM" id="MobiDB-lite"/>
    </source>
</evidence>
<feature type="region of interest" description="Disordered" evidence="1">
    <location>
        <begin position="1"/>
        <end position="68"/>
    </location>
</feature>
<dbReference type="OrthoDB" id="6370753at2759"/>
<reference evidence="2 3" key="1">
    <citation type="submission" date="2019-05" db="EMBL/GenBank/DDBJ databases">
        <title>Another draft genome of Portunus trituberculatus and its Hox gene families provides insights of decapod evolution.</title>
        <authorList>
            <person name="Jeong J.-H."/>
            <person name="Song I."/>
            <person name="Kim S."/>
            <person name="Choi T."/>
            <person name="Kim D."/>
            <person name="Ryu S."/>
            <person name="Kim W."/>
        </authorList>
    </citation>
    <scope>NUCLEOTIDE SEQUENCE [LARGE SCALE GENOMIC DNA]</scope>
    <source>
        <tissue evidence="2">Muscle</tissue>
    </source>
</reference>
<name>A0A5B7G1V0_PORTR</name>
<keyword evidence="3" id="KW-1185">Reference proteome</keyword>
<feature type="compositionally biased region" description="Polar residues" evidence="1">
    <location>
        <begin position="1"/>
        <end position="10"/>
    </location>
</feature>
<dbReference type="AlphaFoldDB" id="A0A5B7G1V0"/>
<dbReference type="EMBL" id="VSRR010010225">
    <property type="protein sequence ID" value="MPC51509.1"/>
    <property type="molecule type" value="Genomic_DNA"/>
</dbReference>
<accession>A0A5B7G1V0</accession>
<protein>
    <submittedName>
        <fullName evidence="2">Uncharacterized protein</fullName>
    </submittedName>
</protein>
<dbReference type="Proteomes" id="UP000324222">
    <property type="component" value="Unassembled WGS sequence"/>
</dbReference>
<gene>
    <name evidence="2" type="ORF">E2C01_045357</name>
</gene>
<evidence type="ECO:0000313" key="2">
    <source>
        <dbReference type="EMBL" id="MPC51509.1"/>
    </source>
</evidence>
<comment type="caution">
    <text evidence="2">The sequence shown here is derived from an EMBL/GenBank/DDBJ whole genome shotgun (WGS) entry which is preliminary data.</text>
</comment>
<feature type="compositionally biased region" description="Basic and acidic residues" evidence="1">
    <location>
        <begin position="32"/>
        <end position="44"/>
    </location>
</feature>
<evidence type="ECO:0000313" key="3">
    <source>
        <dbReference type="Proteomes" id="UP000324222"/>
    </source>
</evidence>
<feature type="compositionally biased region" description="Basic and acidic residues" evidence="1">
    <location>
        <begin position="13"/>
        <end position="24"/>
    </location>
</feature>
<feature type="compositionally biased region" description="Polar residues" evidence="1">
    <location>
        <begin position="45"/>
        <end position="59"/>
    </location>
</feature>
<proteinExistence type="predicted"/>
<sequence length="81" mass="8606">MNIPGNTGSVISAERDANKVKTENKINVGDGTRNDDGMPSDDTKSPATNQSFRTETTQDTDGKEAPDWNRLVVVGGACVPL</sequence>